<comment type="caution">
    <text evidence="3">The sequence shown here is derived from an EMBL/GenBank/DDBJ whole genome shotgun (WGS) entry which is preliminary data.</text>
</comment>
<dbReference type="GeneID" id="63784477"/>
<dbReference type="CDD" id="cd00586">
    <property type="entry name" value="4HBT"/>
    <property type="match status" value="1"/>
</dbReference>
<dbReference type="PANTHER" id="PTHR31793:SF27">
    <property type="entry name" value="NOVEL THIOESTERASE SUPERFAMILY DOMAIN AND SAPOSIN A-TYPE DOMAIN CONTAINING PROTEIN (0610012H03RIK)"/>
    <property type="match status" value="1"/>
</dbReference>
<dbReference type="OMA" id="HFHPILT"/>
<gene>
    <name evidence="3" type="ORF">BCR37DRAFT_348877</name>
</gene>
<dbReference type="RefSeq" id="XP_040724336.1">
    <property type="nucleotide sequence ID" value="XM_040867878.1"/>
</dbReference>
<sequence length="150" mass="16764">MTEHKDLAYYKWQTKFCTRFGDNDQYGHVNNSKMYEYFDAIANKYLILHAGLDPQSATEPIGLVIASGCRYFAPLEFPDELIGGLTVGKLGKTSVTYHIAVFKEGNDTAAAAGHFTHVFVNPKTRRPVPIKETMRDAFLTLLSSEAKAQL</sequence>
<dbReference type="PANTHER" id="PTHR31793">
    <property type="entry name" value="4-HYDROXYBENZOYL-COA THIOESTERASE FAMILY MEMBER"/>
    <property type="match status" value="1"/>
</dbReference>
<comment type="similarity">
    <text evidence="1">Belongs to the 4-hydroxybenzoyl-CoA thioesterase family.</text>
</comment>
<evidence type="ECO:0000313" key="4">
    <source>
        <dbReference type="Proteomes" id="UP000193685"/>
    </source>
</evidence>
<name>A0A1Y2F955_PROLT</name>
<keyword evidence="4" id="KW-1185">Reference proteome</keyword>
<dbReference type="Gene3D" id="3.10.129.10">
    <property type="entry name" value="Hotdog Thioesterase"/>
    <property type="match status" value="1"/>
</dbReference>
<evidence type="ECO:0000256" key="2">
    <source>
        <dbReference type="ARBA" id="ARBA00022801"/>
    </source>
</evidence>
<dbReference type="EMBL" id="MCFI01000013">
    <property type="protein sequence ID" value="ORY80448.1"/>
    <property type="molecule type" value="Genomic_DNA"/>
</dbReference>
<dbReference type="InterPro" id="IPR050563">
    <property type="entry name" value="4-hydroxybenzoyl-CoA_TE"/>
</dbReference>
<evidence type="ECO:0000313" key="3">
    <source>
        <dbReference type="EMBL" id="ORY80448.1"/>
    </source>
</evidence>
<protein>
    <submittedName>
        <fullName evidence="3">Thioesterase superfamily protein</fullName>
    </submittedName>
</protein>
<dbReference type="InterPro" id="IPR029069">
    <property type="entry name" value="HotDog_dom_sf"/>
</dbReference>
<dbReference type="STRING" id="56484.A0A1Y2F955"/>
<keyword evidence="2" id="KW-0378">Hydrolase</keyword>
<proteinExistence type="inferred from homology"/>
<reference evidence="3 4" key="1">
    <citation type="submission" date="2016-07" db="EMBL/GenBank/DDBJ databases">
        <title>Pervasive Adenine N6-methylation of Active Genes in Fungi.</title>
        <authorList>
            <consortium name="DOE Joint Genome Institute"/>
            <person name="Mondo S.J."/>
            <person name="Dannebaum R.O."/>
            <person name="Kuo R.C."/>
            <person name="Labutti K."/>
            <person name="Haridas S."/>
            <person name="Kuo A."/>
            <person name="Salamov A."/>
            <person name="Ahrendt S.R."/>
            <person name="Lipzen A."/>
            <person name="Sullivan W."/>
            <person name="Andreopoulos W.B."/>
            <person name="Clum A."/>
            <person name="Lindquist E."/>
            <person name="Daum C."/>
            <person name="Ramamoorthy G.K."/>
            <person name="Gryganskyi A."/>
            <person name="Culley D."/>
            <person name="Magnuson J.K."/>
            <person name="James T.Y."/>
            <person name="O'Malley M.A."/>
            <person name="Stajich J.E."/>
            <person name="Spatafora J.W."/>
            <person name="Visel A."/>
            <person name="Grigoriev I.V."/>
        </authorList>
    </citation>
    <scope>NUCLEOTIDE SEQUENCE [LARGE SCALE GENOMIC DNA]</scope>
    <source>
        <strain evidence="3 4">12-1054</strain>
    </source>
</reference>
<organism evidence="3 4">
    <name type="scientific">Protomyces lactucae-debilis</name>
    <dbReference type="NCBI Taxonomy" id="2754530"/>
    <lineage>
        <taxon>Eukaryota</taxon>
        <taxon>Fungi</taxon>
        <taxon>Dikarya</taxon>
        <taxon>Ascomycota</taxon>
        <taxon>Taphrinomycotina</taxon>
        <taxon>Taphrinomycetes</taxon>
        <taxon>Taphrinales</taxon>
        <taxon>Protomycetaceae</taxon>
        <taxon>Protomyces</taxon>
    </lineage>
</organism>
<dbReference type="GO" id="GO:0047617">
    <property type="term" value="F:fatty acyl-CoA hydrolase activity"/>
    <property type="evidence" value="ECO:0007669"/>
    <property type="project" value="TreeGrafter"/>
</dbReference>
<dbReference type="Pfam" id="PF13279">
    <property type="entry name" value="4HBT_2"/>
    <property type="match status" value="1"/>
</dbReference>
<evidence type="ECO:0000256" key="1">
    <source>
        <dbReference type="ARBA" id="ARBA00005953"/>
    </source>
</evidence>
<dbReference type="SUPFAM" id="SSF54637">
    <property type="entry name" value="Thioesterase/thiol ester dehydrase-isomerase"/>
    <property type="match status" value="1"/>
</dbReference>
<accession>A0A1Y2F955</accession>
<dbReference type="OrthoDB" id="2420454at2759"/>
<dbReference type="AlphaFoldDB" id="A0A1Y2F955"/>
<dbReference type="Proteomes" id="UP000193685">
    <property type="component" value="Unassembled WGS sequence"/>
</dbReference>